<comment type="similarity">
    <text evidence="1">Belongs to the R-transferase family.</text>
</comment>
<dbReference type="EMBL" id="VXIS01000007">
    <property type="protein sequence ID" value="KAA8914222.1"/>
    <property type="molecule type" value="Genomic_DNA"/>
</dbReference>
<evidence type="ECO:0000256" key="1">
    <source>
        <dbReference type="ARBA" id="ARBA00009991"/>
    </source>
</evidence>
<proteinExistence type="inferred from homology"/>
<feature type="domain" description="N-end aminoacyl transferase N-terminal" evidence="5">
    <location>
        <begin position="26"/>
        <end position="99"/>
    </location>
</feature>
<evidence type="ECO:0000256" key="4">
    <source>
        <dbReference type="ARBA" id="ARBA00023315"/>
    </source>
</evidence>
<evidence type="ECO:0000259" key="5">
    <source>
        <dbReference type="Pfam" id="PF04376"/>
    </source>
</evidence>
<dbReference type="Proteomes" id="UP000326924">
    <property type="component" value="Unassembled WGS sequence"/>
</dbReference>
<dbReference type="GO" id="GO:0004057">
    <property type="term" value="F:arginyl-tRNA--protein transferase activity"/>
    <property type="evidence" value="ECO:0007669"/>
    <property type="project" value="UniProtKB-EC"/>
</dbReference>
<dbReference type="FunCoup" id="A0A5J5F9K8">
    <property type="interactions" value="650"/>
</dbReference>
<sequence length="421" mass="47961">MSAATPATESTPTSTFSYQGSFERNDCGYCRPDPESEPLVSSFYLRSHSLTPRHYQCLVNRGWRRSGDLLYKPHMKLTCCKHYTTRLNGNTFKPSRNQRNALHKWTRYVLGEEYIRESAKKYPKSKEERKKQHNVFDLAESVHAAEYSVNARRIPPEPAHRFEVTLEPASFSEEKFDLFENYQRNVHHEKPHEITRRGFTRFLCNTPLPTETTDSGKKLGTYHQCYYLDGRLIAMGVLDLLPNVVSSVYFMYHSDFGKWNLGKVSACREACLATEGGYKYYYMGYYIPSCQKMRYKGEYGPSELLDPDSNDWLPLTEELKKQLIGDPTWGGRFQPDSRCTGEQDRDPGFCIESGMPGLMSPSELDAFNIGGVRIRASGRSSTAENLVGFEREGGLVRNLIKETVSAVGPEVASGMVMVFGH</sequence>
<reference evidence="7 8" key="1">
    <citation type="submission" date="2019-09" db="EMBL/GenBank/DDBJ databases">
        <title>Draft genome of the ectomycorrhizal ascomycete Sphaerosporella brunnea.</title>
        <authorList>
            <consortium name="DOE Joint Genome Institute"/>
            <person name="Benucci G.M."/>
            <person name="Marozzi G."/>
            <person name="Antonielli L."/>
            <person name="Sanchez S."/>
            <person name="Marco P."/>
            <person name="Wang X."/>
            <person name="Falini L.B."/>
            <person name="Barry K."/>
            <person name="Haridas S."/>
            <person name="Lipzen A."/>
            <person name="Labutti K."/>
            <person name="Grigoriev I.V."/>
            <person name="Murat C."/>
            <person name="Martin F."/>
            <person name="Albertini E."/>
            <person name="Donnini D."/>
            <person name="Bonito G."/>
        </authorList>
    </citation>
    <scope>NUCLEOTIDE SEQUENCE [LARGE SCALE GENOMIC DNA]</scope>
    <source>
        <strain evidence="7 8">Sb_GMNB300</strain>
    </source>
</reference>
<gene>
    <name evidence="7" type="ORF">FN846DRAFT_896968</name>
</gene>
<dbReference type="AlphaFoldDB" id="A0A5J5F9K8"/>
<dbReference type="InterPro" id="IPR030700">
    <property type="entry name" value="N-end_Aminoacyl_Trfase"/>
</dbReference>
<dbReference type="Pfam" id="PF04377">
    <property type="entry name" value="ATE_C"/>
    <property type="match status" value="1"/>
</dbReference>
<keyword evidence="8" id="KW-1185">Reference proteome</keyword>
<dbReference type="SUPFAM" id="SSF55729">
    <property type="entry name" value="Acyl-CoA N-acyltransferases (Nat)"/>
    <property type="match status" value="1"/>
</dbReference>
<protein>
    <recommendedName>
        <fullName evidence="2">arginyltransferase</fullName>
        <ecNumber evidence="2">2.3.2.8</ecNumber>
    </recommendedName>
</protein>
<dbReference type="Pfam" id="PF04376">
    <property type="entry name" value="ATE_N"/>
    <property type="match status" value="1"/>
</dbReference>
<evidence type="ECO:0000313" key="8">
    <source>
        <dbReference type="Proteomes" id="UP000326924"/>
    </source>
</evidence>
<dbReference type="OrthoDB" id="74183at2759"/>
<evidence type="ECO:0000259" key="6">
    <source>
        <dbReference type="Pfam" id="PF04377"/>
    </source>
</evidence>
<name>A0A5J5F9K8_9PEZI</name>
<evidence type="ECO:0000256" key="3">
    <source>
        <dbReference type="ARBA" id="ARBA00022679"/>
    </source>
</evidence>
<feature type="domain" description="N-end rule aminoacyl transferase C-terminal" evidence="6">
    <location>
        <begin position="174"/>
        <end position="306"/>
    </location>
</feature>
<evidence type="ECO:0000313" key="7">
    <source>
        <dbReference type="EMBL" id="KAA8914222.1"/>
    </source>
</evidence>
<dbReference type="PANTHER" id="PTHR21367">
    <property type="entry name" value="ARGININE-TRNA-PROTEIN TRANSFERASE 1"/>
    <property type="match status" value="1"/>
</dbReference>
<keyword evidence="4" id="KW-0012">Acyltransferase</keyword>
<dbReference type="InParanoid" id="A0A5J5F9K8"/>
<dbReference type="EC" id="2.3.2.8" evidence="2"/>
<dbReference type="InterPro" id="IPR016181">
    <property type="entry name" value="Acyl_CoA_acyltransferase"/>
</dbReference>
<dbReference type="GO" id="GO:0005737">
    <property type="term" value="C:cytoplasm"/>
    <property type="evidence" value="ECO:0007669"/>
    <property type="project" value="TreeGrafter"/>
</dbReference>
<organism evidence="7 8">
    <name type="scientific">Sphaerosporella brunnea</name>
    <dbReference type="NCBI Taxonomy" id="1250544"/>
    <lineage>
        <taxon>Eukaryota</taxon>
        <taxon>Fungi</taxon>
        <taxon>Dikarya</taxon>
        <taxon>Ascomycota</taxon>
        <taxon>Pezizomycotina</taxon>
        <taxon>Pezizomycetes</taxon>
        <taxon>Pezizales</taxon>
        <taxon>Pyronemataceae</taxon>
        <taxon>Sphaerosporella</taxon>
    </lineage>
</organism>
<evidence type="ECO:0000256" key="2">
    <source>
        <dbReference type="ARBA" id="ARBA00012025"/>
    </source>
</evidence>
<accession>A0A5J5F9K8</accession>
<comment type="caution">
    <text evidence="7">The sequence shown here is derived from an EMBL/GenBank/DDBJ whole genome shotgun (WGS) entry which is preliminary data.</text>
</comment>
<dbReference type="InterPro" id="IPR007472">
    <property type="entry name" value="N-end_Aminoacyl_Trfase_C"/>
</dbReference>
<dbReference type="PANTHER" id="PTHR21367:SF1">
    <property type="entry name" value="ARGINYL-TRNA--PROTEIN TRANSFERASE 1"/>
    <property type="match status" value="1"/>
</dbReference>
<keyword evidence="3 7" id="KW-0808">Transferase</keyword>
<dbReference type="InterPro" id="IPR007471">
    <property type="entry name" value="N-end_Aminoacyl_Trfase_N"/>
</dbReference>